<proteinExistence type="predicted"/>
<dbReference type="Proteomes" id="UP000027138">
    <property type="component" value="Unassembled WGS sequence"/>
</dbReference>
<keyword evidence="3" id="KW-1185">Reference proteome</keyword>
<gene>
    <name evidence="2" type="ORF">JCGZ_05927</name>
</gene>
<evidence type="ECO:0000256" key="1">
    <source>
        <dbReference type="SAM" id="MobiDB-lite"/>
    </source>
</evidence>
<feature type="compositionally biased region" description="Basic residues" evidence="1">
    <location>
        <begin position="153"/>
        <end position="170"/>
    </location>
</feature>
<organism evidence="2 3">
    <name type="scientific">Jatropha curcas</name>
    <name type="common">Barbados nut</name>
    <dbReference type="NCBI Taxonomy" id="180498"/>
    <lineage>
        <taxon>Eukaryota</taxon>
        <taxon>Viridiplantae</taxon>
        <taxon>Streptophyta</taxon>
        <taxon>Embryophyta</taxon>
        <taxon>Tracheophyta</taxon>
        <taxon>Spermatophyta</taxon>
        <taxon>Magnoliopsida</taxon>
        <taxon>eudicotyledons</taxon>
        <taxon>Gunneridae</taxon>
        <taxon>Pentapetalae</taxon>
        <taxon>rosids</taxon>
        <taxon>fabids</taxon>
        <taxon>Malpighiales</taxon>
        <taxon>Euphorbiaceae</taxon>
        <taxon>Crotonoideae</taxon>
        <taxon>Jatropheae</taxon>
        <taxon>Jatropha</taxon>
    </lineage>
</organism>
<accession>A0A067KR44</accession>
<sequence length="176" mass="20165">MESTSGKGKSKNKIEKSKGKEKAKEKISASHGKEPETTEKEEEVEVEYAIDAEIKKLEISDEEEKEPETEAKKTSEYLSAQKSREAMLNRMEKDLIEEHNRKLYEAIKHGKAEVEHTKSLIESMEKLKNVNERRLSTLKVKATPYIPTSEKPKRVKHTVGRNRVNGRKPPLHPSSE</sequence>
<evidence type="ECO:0000313" key="3">
    <source>
        <dbReference type="Proteomes" id="UP000027138"/>
    </source>
</evidence>
<dbReference type="EMBL" id="KK914399">
    <property type="protein sequence ID" value="KDP37488.1"/>
    <property type="molecule type" value="Genomic_DNA"/>
</dbReference>
<evidence type="ECO:0000313" key="2">
    <source>
        <dbReference type="EMBL" id="KDP37488.1"/>
    </source>
</evidence>
<feature type="region of interest" description="Disordered" evidence="1">
    <location>
        <begin position="1"/>
        <end position="80"/>
    </location>
</feature>
<reference evidence="2 3" key="1">
    <citation type="journal article" date="2014" name="PLoS ONE">
        <title>Global Analysis of Gene Expression Profiles in Physic Nut (Jatropha curcas L.) Seedlings Exposed to Salt Stress.</title>
        <authorList>
            <person name="Zhang L."/>
            <person name="Zhang C."/>
            <person name="Wu P."/>
            <person name="Chen Y."/>
            <person name="Li M."/>
            <person name="Jiang H."/>
            <person name="Wu G."/>
        </authorList>
    </citation>
    <scope>NUCLEOTIDE SEQUENCE [LARGE SCALE GENOMIC DNA]</scope>
    <source>
        <strain evidence="3">cv. GZQX0401</strain>
        <tissue evidence="2">Young leaves</tissue>
    </source>
</reference>
<feature type="compositionally biased region" description="Basic and acidic residues" evidence="1">
    <location>
        <begin position="12"/>
        <end position="38"/>
    </location>
</feature>
<protein>
    <submittedName>
        <fullName evidence="2">Uncharacterized protein</fullName>
    </submittedName>
</protein>
<name>A0A067KR44_JATCU</name>
<feature type="compositionally biased region" description="Acidic residues" evidence="1">
    <location>
        <begin position="39"/>
        <end position="50"/>
    </location>
</feature>
<dbReference type="AlphaFoldDB" id="A0A067KR44"/>
<feature type="region of interest" description="Disordered" evidence="1">
    <location>
        <begin position="142"/>
        <end position="176"/>
    </location>
</feature>